<feature type="compositionally biased region" description="Basic and acidic residues" evidence="5">
    <location>
        <begin position="355"/>
        <end position="364"/>
    </location>
</feature>
<comment type="similarity">
    <text evidence="2">Belongs to the RED family.</text>
</comment>
<dbReference type="EMBL" id="PJQM01001059">
    <property type="protein sequence ID" value="RCI03330.1"/>
    <property type="molecule type" value="Genomic_DNA"/>
</dbReference>
<feature type="non-terminal residue" evidence="8">
    <location>
        <position position="1"/>
    </location>
</feature>
<evidence type="ECO:0000256" key="1">
    <source>
        <dbReference type="ARBA" id="ARBA00004123"/>
    </source>
</evidence>
<evidence type="ECO:0000313" key="9">
    <source>
        <dbReference type="Proteomes" id="UP000253551"/>
    </source>
</evidence>
<evidence type="ECO:0008006" key="10">
    <source>
        <dbReference type="Google" id="ProtNLM"/>
    </source>
</evidence>
<dbReference type="Proteomes" id="UP000253551">
    <property type="component" value="Unassembled WGS sequence"/>
</dbReference>
<dbReference type="Pfam" id="PF07807">
    <property type="entry name" value="RED_C"/>
    <property type="match status" value="1"/>
</dbReference>
<feature type="compositionally biased region" description="Basic and acidic residues" evidence="5">
    <location>
        <begin position="414"/>
        <end position="428"/>
    </location>
</feature>
<feature type="region of interest" description="Disordered" evidence="5">
    <location>
        <begin position="243"/>
        <end position="318"/>
    </location>
</feature>
<dbReference type="InterPro" id="IPR012492">
    <property type="entry name" value="RED_C"/>
</dbReference>
<feature type="region of interest" description="Disordered" evidence="5">
    <location>
        <begin position="1"/>
        <end position="27"/>
    </location>
</feature>
<feature type="compositionally biased region" description="Basic and acidic residues" evidence="5">
    <location>
        <begin position="249"/>
        <end position="265"/>
    </location>
</feature>
<feature type="compositionally biased region" description="Basic and acidic residues" evidence="5">
    <location>
        <begin position="294"/>
        <end position="312"/>
    </location>
</feature>
<feature type="compositionally biased region" description="Polar residues" evidence="5">
    <location>
        <begin position="332"/>
        <end position="346"/>
    </location>
</feature>
<feature type="compositionally biased region" description="Acidic residues" evidence="5">
    <location>
        <begin position="271"/>
        <end position="280"/>
    </location>
</feature>
<evidence type="ECO:0000256" key="5">
    <source>
        <dbReference type="SAM" id="MobiDB-lite"/>
    </source>
</evidence>
<evidence type="ECO:0000256" key="4">
    <source>
        <dbReference type="ARBA" id="ARBA00023242"/>
    </source>
</evidence>
<dbReference type="Pfam" id="PF07808">
    <property type="entry name" value="RED_N"/>
    <property type="match status" value="1"/>
</dbReference>
<dbReference type="STRING" id="4846.A0A367KMH9"/>
<protein>
    <recommendedName>
        <fullName evidence="10">RED-like N-terminal domain-containing protein</fullName>
    </recommendedName>
</protein>
<accession>A0A367KMH9</accession>
<organism evidence="8 9">
    <name type="scientific">Rhizopus stolonifer</name>
    <name type="common">Rhizopus nigricans</name>
    <dbReference type="NCBI Taxonomy" id="4846"/>
    <lineage>
        <taxon>Eukaryota</taxon>
        <taxon>Fungi</taxon>
        <taxon>Fungi incertae sedis</taxon>
        <taxon>Mucoromycota</taxon>
        <taxon>Mucoromycotina</taxon>
        <taxon>Mucoromycetes</taxon>
        <taxon>Mucorales</taxon>
        <taxon>Mucorineae</taxon>
        <taxon>Rhizopodaceae</taxon>
        <taxon>Rhizopus</taxon>
    </lineage>
</organism>
<evidence type="ECO:0000313" key="8">
    <source>
        <dbReference type="EMBL" id="RCI03330.1"/>
    </source>
</evidence>
<dbReference type="GO" id="GO:0005634">
    <property type="term" value="C:nucleus"/>
    <property type="evidence" value="ECO:0007669"/>
    <property type="project" value="UniProtKB-SubCell"/>
</dbReference>
<reference evidence="8 9" key="1">
    <citation type="journal article" date="2018" name="G3 (Bethesda)">
        <title>Phylogenetic and Phylogenomic Definition of Rhizopus Species.</title>
        <authorList>
            <person name="Gryganskyi A.P."/>
            <person name="Golan J."/>
            <person name="Dolatabadi S."/>
            <person name="Mondo S."/>
            <person name="Robb S."/>
            <person name="Idnurm A."/>
            <person name="Muszewska A."/>
            <person name="Steczkiewicz K."/>
            <person name="Masonjones S."/>
            <person name="Liao H.L."/>
            <person name="Gajdeczka M.T."/>
            <person name="Anike F."/>
            <person name="Vuek A."/>
            <person name="Anishchenko I.M."/>
            <person name="Voigt K."/>
            <person name="de Hoog G.S."/>
            <person name="Smith M.E."/>
            <person name="Heitman J."/>
            <person name="Vilgalys R."/>
            <person name="Stajich J.E."/>
        </authorList>
    </citation>
    <scope>NUCLEOTIDE SEQUENCE [LARGE SCALE GENOMIC DNA]</scope>
    <source>
        <strain evidence="8 9">LSU 92-RS-03</strain>
    </source>
</reference>
<feature type="region of interest" description="Disordered" evidence="5">
    <location>
        <begin position="401"/>
        <end position="444"/>
    </location>
</feature>
<feature type="domain" description="Protein RED C-terminal" evidence="6">
    <location>
        <begin position="339"/>
        <end position="438"/>
    </location>
</feature>
<keyword evidence="3" id="KW-0677">Repeat</keyword>
<name>A0A367KMH9_RHIST</name>
<dbReference type="InterPro" id="IPR039896">
    <property type="entry name" value="Red-like"/>
</dbReference>
<comment type="caution">
    <text evidence="8">The sequence shown here is derived from an EMBL/GenBank/DDBJ whole genome shotgun (WGS) entry which is preliminary data.</text>
</comment>
<evidence type="ECO:0000259" key="6">
    <source>
        <dbReference type="Pfam" id="PF07807"/>
    </source>
</evidence>
<dbReference type="AlphaFoldDB" id="A0A367KMH9"/>
<sequence>IDINYRDRAAERRQQEIEQDESQLSTEELLKRTQKEVDEELNPQQLYEQSKYLGGDVGHTHLVKGLDFALLNKVRNDISKEEQAEPMEIEQEEMPVETVEEKKPMFQNLMAKNIYDHITNESKQPEKQRVELFERGRMGFVFELADEIGHYTDAFALPTSVIRSKADMDTKSNSTDLFAETDLVIEKISQVMTNVRHGERKKTSLNKPAQSIVSDPVAMFEDGFNGDIFADVGRDYQLDESTLQSSIKRSKEETVEPEETNKESYFKGLTVDEEEEDEAMPDAKDTVASILSQVKEEEKEQPQKKRKVEEKSNSMMDADAADIDMFGLGTSALPTSFNEHSRTAYQSDDEEEEESKTRLVDHGTNRNKKAQLTRWDFETDEEWQKYKDTIEILPKSAVQFGVKMNDGRKRNKDKRTMSDKQRMDRDYQQVKNIMSQKYGKSLDK</sequence>
<proteinExistence type="inferred from homology"/>
<gene>
    <name evidence="8" type="ORF">CU098_002561</name>
</gene>
<evidence type="ECO:0000259" key="7">
    <source>
        <dbReference type="Pfam" id="PF07808"/>
    </source>
</evidence>
<comment type="subcellular location">
    <subcellularLocation>
        <location evidence="1">Nucleus</location>
    </subcellularLocation>
</comment>
<dbReference type="PANTHER" id="PTHR12765">
    <property type="entry name" value="RED PROTEIN IK FACTOR CYTOKINE IK"/>
    <property type="match status" value="1"/>
</dbReference>
<dbReference type="InterPro" id="IPR012916">
    <property type="entry name" value="RED_N"/>
</dbReference>
<keyword evidence="9" id="KW-1185">Reference proteome</keyword>
<feature type="compositionally biased region" description="Basic and acidic residues" evidence="5">
    <location>
        <begin position="1"/>
        <end position="16"/>
    </location>
</feature>
<feature type="domain" description="RED-like N-terminal" evidence="7">
    <location>
        <begin position="3"/>
        <end position="204"/>
    </location>
</feature>
<feature type="region of interest" description="Disordered" evidence="5">
    <location>
        <begin position="332"/>
        <end position="368"/>
    </location>
</feature>
<keyword evidence="4" id="KW-0539">Nucleus</keyword>
<evidence type="ECO:0000256" key="3">
    <source>
        <dbReference type="ARBA" id="ARBA00022737"/>
    </source>
</evidence>
<dbReference type="OrthoDB" id="3366823at2759"/>
<evidence type="ECO:0000256" key="2">
    <source>
        <dbReference type="ARBA" id="ARBA00006660"/>
    </source>
</evidence>